<protein>
    <submittedName>
        <fullName evidence="1">Uncharacterized protein</fullName>
    </submittedName>
</protein>
<evidence type="ECO:0000313" key="1">
    <source>
        <dbReference type="EMBL" id="ELY60016.1"/>
    </source>
</evidence>
<dbReference type="Proteomes" id="UP000011531">
    <property type="component" value="Unassembled WGS sequence"/>
</dbReference>
<organism evidence="1 2">
    <name type="scientific">Natronococcus jeotgali DSM 18795</name>
    <dbReference type="NCBI Taxonomy" id="1227498"/>
    <lineage>
        <taxon>Archaea</taxon>
        <taxon>Methanobacteriati</taxon>
        <taxon>Methanobacteriota</taxon>
        <taxon>Stenosarchaea group</taxon>
        <taxon>Halobacteria</taxon>
        <taxon>Halobacteriales</taxon>
        <taxon>Natrialbaceae</taxon>
        <taxon>Natronococcus</taxon>
    </lineage>
</organism>
<keyword evidence="2" id="KW-1185">Reference proteome</keyword>
<evidence type="ECO:0000313" key="2">
    <source>
        <dbReference type="Proteomes" id="UP000011531"/>
    </source>
</evidence>
<dbReference type="EMBL" id="AOIA01000094">
    <property type="protein sequence ID" value="ELY60016.1"/>
    <property type="molecule type" value="Genomic_DNA"/>
</dbReference>
<gene>
    <name evidence="1" type="ORF">C492_10615</name>
</gene>
<reference evidence="1 2" key="1">
    <citation type="journal article" date="2014" name="PLoS Genet.">
        <title>Phylogenetically driven sequencing of extremely halophilic archaea reveals strategies for static and dynamic osmo-response.</title>
        <authorList>
            <person name="Becker E.A."/>
            <person name="Seitzer P.M."/>
            <person name="Tritt A."/>
            <person name="Larsen D."/>
            <person name="Krusor M."/>
            <person name="Yao A.I."/>
            <person name="Wu D."/>
            <person name="Madern D."/>
            <person name="Eisen J.A."/>
            <person name="Darling A.E."/>
            <person name="Facciotti M.T."/>
        </authorList>
    </citation>
    <scope>NUCLEOTIDE SEQUENCE [LARGE SCALE GENOMIC DNA]</scope>
    <source>
        <strain evidence="1 2">DSM 18795</strain>
    </source>
</reference>
<name>L9XF66_9EURY</name>
<comment type="caution">
    <text evidence="1">The sequence shown here is derived from an EMBL/GenBank/DDBJ whole genome shotgun (WGS) entry which is preliminary data.</text>
</comment>
<accession>L9XF66</accession>
<sequence>MSRLARLSFDFFDRFLIEGITDSIAKPFDRIFFEWDKLNPIFEFDDSISITVFLPDFVRNNDSPSVVSLCRFAHRILYYRGNSQKYSHCYC</sequence>
<dbReference type="AlphaFoldDB" id="L9XF66"/>
<proteinExistence type="predicted"/>